<dbReference type="PANTHER" id="PTHR47352">
    <property type="entry name" value="CLASS I PEPTIDE CHAIN RELEASE FACTOR"/>
    <property type="match status" value="1"/>
</dbReference>
<gene>
    <name evidence="1" type="ORF">pdam_00024743</name>
</gene>
<organism evidence="1 2">
    <name type="scientific">Pocillopora damicornis</name>
    <name type="common">Cauliflower coral</name>
    <name type="synonym">Millepora damicornis</name>
    <dbReference type="NCBI Taxonomy" id="46731"/>
    <lineage>
        <taxon>Eukaryota</taxon>
        <taxon>Metazoa</taxon>
        <taxon>Cnidaria</taxon>
        <taxon>Anthozoa</taxon>
        <taxon>Hexacorallia</taxon>
        <taxon>Scleractinia</taxon>
        <taxon>Astrocoeniina</taxon>
        <taxon>Pocilloporidae</taxon>
        <taxon>Pocillopora</taxon>
    </lineage>
</organism>
<name>A0A3M6U7W0_POCDA</name>
<dbReference type="AlphaFoldDB" id="A0A3M6U7W0"/>
<comment type="caution">
    <text evidence="1">The sequence shown here is derived from an EMBL/GenBank/DDBJ whole genome shotgun (WGS) entry which is preliminary data.</text>
</comment>
<dbReference type="Gene3D" id="3.30.160.20">
    <property type="match status" value="1"/>
</dbReference>
<keyword evidence="2" id="KW-1185">Reference proteome</keyword>
<accession>A0A3M6U7W0</accession>
<protein>
    <submittedName>
        <fullName evidence="1">Uncharacterized protein</fullName>
    </submittedName>
</protein>
<dbReference type="STRING" id="46731.A0A3M6U7W0"/>
<dbReference type="OrthoDB" id="270639at2759"/>
<proteinExistence type="predicted"/>
<evidence type="ECO:0000313" key="2">
    <source>
        <dbReference type="Proteomes" id="UP000275408"/>
    </source>
</evidence>
<reference evidence="1 2" key="1">
    <citation type="journal article" date="2018" name="Sci. Rep.">
        <title>Comparative analysis of the Pocillopora damicornis genome highlights role of immune system in coral evolution.</title>
        <authorList>
            <person name="Cunning R."/>
            <person name="Bay R.A."/>
            <person name="Gillette P."/>
            <person name="Baker A.C."/>
            <person name="Traylor-Knowles N."/>
        </authorList>
    </citation>
    <scope>NUCLEOTIDE SEQUENCE [LARGE SCALE GENOMIC DNA]</scope>
    <source>
        <strain evidence="1">RSMAS</strain>
        <tissue evidence="1">Whole animal</tissue>
    </source>
</reference>
<dbReference type="EMBL" id="RCHS01002063">
    <property type="protein sequence ID" value="RMX49750.1"/>
    <property type="molecule type" value="Genomic_DNA"/>
</dbReference>
<dbReference type="PANTHER" id="PTHR47352:SF1">
    <property type="entry name" value="CLASS I PEPTIDE CHAIN RELEASE FACTOR"/>
    <property type="match status" value="1"/>
</dbReference>
<sequence>MKYRSQQKNLEDAIEKVEMIIKEASYIPKETTLEKKARVKKLARIANEKRLLAKRYRSERKRDRWQV</sequence>
<dbReference type="Proteomes" id="UP000275408">
    <property type="component" value="Unassembled WGS sequence"/>
</dbReference>
<evidence type="ECO:0000313" key="1">
    <source>
        <dbReference type="EMBL" id="RMX49750.1"/>
    </source>
</evidence>